<proteinExistence type="predicted"/>
<evidence type="ECO:0000259" key="2">
    <source>
        <dbReference type="PROSITE" id="PS51674"/>
    </source>
</evidence>
<keyword evidence="4" id="KW-1185">Reference proteome</keyword>
<feature type="domain" description="4Fe-4S Wbl-type" evidence="2">
    <location>
        <begin position="35"/>
        <end position="98"/>
    </location>
</feature>
<protein>
    <recommendedName>
        <fullName evidence="2">4Fe-4S Wbl-type domain-containing protein</fullName>
    </recommendedName>
</protein>
<sequence>MSARDDEESAVVARLRRLRQVDDDALGAAIRGAAACLEPQEDGQAPGWLHDEYTDPDLALRLCAGCPVRDECTELELRLAGARAVGMWGAYGERGRQALHRAWQTVESTTETATDAAGRVPAASSEGGDGDERG</sequence>
<dbReference type="Proteomes" id="UP001499967">
    <property type="component" value="Unassembled WGS sequence"/>
</dbReference>
<dbReference type="EMBL" id="BAAAHP010000231">
    <property type="protein sequence ID" value="GAA0901240.1"/>
    <property type="molecule type" value="Genomic_DNA"/>
</dbReference>
<feature type="region of interest" description="Disordered" evidence="1">
    <location>
        <begin position="107"/>
        <end position="134"/>
    </location>
</feature>
<evidence type="ECO:0000256" key="1">
    <source>
        <dbReference type="SAM" id="MobiDB-lite"/>
    </source>
</evidence>
<name>A0ABN1NBT1_9PSEU</name>
<comment type="caution">
    <text evidence="3">The sequence shown here is derived from an EMBL/GenBank/DDBJ whole genome shotgun (WGS) entry which is preliminary data.</text>
</comment>
<evidence type="ECO:0000313" key="4">
    <source>
        <dbReference type="Proteomes" id="UP001499967"/>
    </source>
</evidence>
<dbReference type="PROSITE" id="PS51674">
    <property type="entry name" value="4FE4S_WBL"/>
    <property type="match status" value="1"/>
</dbReference>
<dbReference type="Pfam" id="PF02467">
    <property type="entry name" value="Whib"/>
    <property type="match status" value="1"/>
</dbReference>
<evidence type="ECO:0000313" key="3">
    <source>
        <dbReference type="EMBL" id="GAA0901240.1"/>
    </source>
</evidence>
<gene>
    <name evidence="3" type="ORF">GCM10009559_67680</name>
</gene>
<organism evidence="3 4">
    <name type="scientific">Pseudonocardia zijingensis</name>
    <dbReference type="NCBI Taxonomy" id="153376"/>
    <lineage>
        <taxon>Bacteria</taxon>
        <taxon>Bacillati</taxon>
        <taxon>Actinomycetota</taxon>
        <taxon>Actinomycetes</taxon>
        <taxon>Pseudonocardiales</taxon>
        <taxon>Pseudonocardiaceae</taxon>
        <taxon>Pseudonocardia</taxon>
    </lineage>
</organism>
<dbReference type="InterPro" id="IPR034768">
    <property type="entry name" value="4FE4S_WBL"/>
</dbReference>
<reference evidence="3 4" key="1">
    <citation type="journal article" date="2019" name="Int. J. Syst. Evol. Microbiol.">
        <title>The Global Catalogue of Microorganisms (GCM) 10K type strain sequencing project: providing services to taxonomists for standard genome sequencing and annotation.</title>
        <authorList>
            <consortium name="The Broad Institute Genomics Platform"/>
            <consortium name="The Broad Institute Genome Sequencing Center for Infectious Disease"/>
            <person name="Wu L."/>
            <person name="Ma J."/>
        </authorList>
    </citation>
    <scope>NUCLEOTIDE SEQUENCE [LARGE SCALE GENOMIC DNA]</scope>
    <source>
        <strain evidence="3 4">JCM 11117</strain>
    </source>
</reference>
<accession>A0ABN1NBT1</accession>